<dbReference type="Proteomes" id="UP000789901">
    <property type="component" value="Unassembled WGS sequence"/>
</dbReference>
<dbReference type="EMBL" id="CAJVQB010040746">
    <property type="protein sequence ID" value="CAG8828763.1"/>
    <property type="molecule type" value="Genomic_DNA"/>
</dbReference>
<proteinExistence type="predicted"/>
<sequence>PAEILKFQYIIGWTIYKLIKSDKLILAHEEFAKIKLCLNVFSSKQLFEKHIEYGPDILIYIDNNLVNNQLLKKQFNNLLHIAYKFYYNIEYKNKELLSEFIYNSIQLSKEAKDYLLVCSSSLQENVKTINIDLKNDAKKDAKPKMKLVTFKKEMLPENLDLALGQLKIWAKIIKLKVYLKKHSHYLIKDSNLSISK</sequence>
<reference evidence="1 2" key="1">
    <citation type="submission" date="2021-06" db="EMBL/GenBank/DDBJ databases">
        <authorList>
            <person name="Kallberg Y."/>
            <person name="Tangrot J."/>
            <person name="Rosling A."/>
        </authorList>
    </citation>
    <scope>NUCLEOTIDE SEQUENCE [LARGE SCALE GENOMIC DNA]</scope>
    <source>
        <strain evidence="1 2">120-4 pot B 10/14</strain>
    </source>
</reference>
<protein>
    <submittedName>
        <fullName evidence="1">46162_t:CDS:1</fullName>
    </submittedName>
</protein>
<gene>
    <name evidence="1" type="ORF">GMARGA_LOCUS29797</name>
</gene>
<name>A0ABN7WDT5_GIGMA</name>
<comment type="caution">
    <text evidence="1">The sequence shown here is derived from an EMBL/GenBank/DDBJ whole genome shotgun (WGS) entry which is preliminary data.</text>
</comment>
<feature type="non-terminal residue" evidence="1">
    <location>
        <position position="1"/>
    </location>
</feature>
<keyword evidence="2" id="KW-1185">Reference proteome</keyword>
<organism evidence="1 2">
    <name type="scientific">Gigaspora margarita</name>
    <dbReference type="NCBI Taxonomy" id="4874"/>
    <lineage>
        <taxon>Eukaryota</taxon>
        <taxon>Fungi</taxon>
        <taxon>Fungi incertae sedis</taxon>
        <taxon>Mucoromycota</taxon>
        <taxon>Glomeromycotina</taxon>
        <taxon>Glomeromycetes</taxon>
        <taxon>Diversisporales</taxon>
        <taxon>Gigasporaceae</taxon>
        <taxon>Gigaspora</taxon>
    </lineage>
</organism>
<accession>A0ABN7WDT5</accession>
<evidence type="ECO:0000313" key="2">
    <source>
        <dbReference type="Proteomes" id="UP000789901"/>
    </source>
</evidence>
<evidence type="ECO:0000313" key="1">
    <source>
        <dbReference type="EMBL" id="CAG8828763.1"/>
    </source>
</evidence>